<sequence>MAAMKRYTSVPITLYRIQLRLPVSLRDHAVQVARNRTSFDLKLHDGLVMPMPPNSPFHTPNGMSVRPVGPNMISILENFKGEPRVYRLQQNTKLPEELCVFHEHSDHYSIQAAEEMPLSRLNAILTTYLESLPSNSKQEFLEMWNDEDDQDN</sequence>
<protein>
    <recommendedName>
        <fullName evidence="1">Tse2 ADP-ribosyltransferase toxin domain-containing protein</fullName>
    </recommendedName>
</protein>
<organism evidence="2">
    <name type="scientific">Spongospora subterranea</name>
    <dbReference type="NCBI Taxonomy" id="70186"/>
    <lineage>
        <taxon>Eukaryota</taxon>
        <taxon>Sar</taxon>
        <taxon>Rhizaria</taxon>
        <taxon>Endomyxa</taxon>
        <taxon>Phytomyxea</taxon>
        <taxon>Plasmodiophorida</taxon>
        <taxon>Plasmodiophoridae</taxon>
        <taxon>Spongospora</taxon>
    </lineage>
</organism>
<dbReference type="AlphaFoldDB" id="A0A0H5RQ10"/>
<evidence type="ECO:0000313" key="2">
    <source>
        <dbReference type="EMBL" id="CRZ10779.1"/>
    </source>
</evidence>
<reference evidence="2" key="1">
    <citation type="submission" date="2015-04" db="EMBL/GenBank/DDBJ databases">
        <title>The genome sequence of the plant pathogenic Rhizarian Plasmodiophora brassicae reveals insights in its biotrophic life cycle and the origin of chitin synthesis.</title>
        <authorList>
            <person name="Schwelm A."/>
            <person name="Fogelqvist J."/>
            <person name="Knaust A."/>
            <person name="Julke S."/>
            <person name="Lilja T."/>
            <person name="Dhandapani V."/>
            <person name="Bonilla-Rosso G."/>
            <person name="Karlsson M."/>
            <person name="Shevchenko A."/>
            <person name="Choi S.R."/>
            <person name="Kim H.G."/>
            <person name="Park J.Y."/>
            <person name="Lim Y.P."/>
            <person name="Ludwig-Muller J."/>
            <person name="Dixelius C."/>
        </authorList>
    </citation>
    <scope>NUCLEOTIDE SEQUENCE</scope>
    <source>
        <tissue evidence="2">Potato root galls</tissue>
    </source>
</reference>
<evidence type="ECO:0000259" key="1">
    <source>
        <dbReference type="Pfam" id="PF18648"/>
    </source>
</evidence>
<feature type="domain" description="Tse2 ADP-ribosyltransferase toxin" evidence="1">
    <location>
        <begin position="13"/>
        <end position="138"/>
    </location>
</feature>
<dbReference type="Pfam" id="PF18648">
    <property type="entry name" value="ADPRTs_Tse2"/>
    <property type="match status" value="1"/>
</dbReference>
<name>A0A0H5RQ10_9EUKA</name>
<accession>A0A0H5RQ10</accession>
<proteinExistence type="predicted"/>
<dbReference type="InterPro" id="IPR041018">
    <property type="entry name" value="ADPRTs_Tse2"/>
</dbReference>
<dbReference type="EMBL" id="HACM01010337">
    <property type="protein sequence ID" value="CRZ10779.1"/>
    <property type="molecule type" value="Transcribed_RNA"/>
</dbReference>